<dbReference type="PANTHER" id="PTHR34581">
    <property type="entry name" value="PTS SYSTEM N,N'-DIACETYLCHITOBIOSE-SPECIFIC EIIB COMPONENT"/>
    <property type="match status" value="1"/>
</dbReference>
<dbReference type="AlphaFoldDB" id="A0AA41UFS8"/>
<evidence type="ECO:0000313" key="9">
    <source>
        <dbReference type="EMBL" id="MCI4656499.1"/>
    </source>
</evidence>
<dbReference type="GO" id="GO:0009401">
    <property type="term" value="P:phosphoenolpyruvate-dependent sugar phosphotransferase system"/>
    <property type="evidence" value="ECO:0007669"/>
    <property type="project" value="UniProtKB-KW"/>
</dbReference>
<evidence type="ECO:0000256" key="1">
    <source>
        <dbReference type="ARBA" id="ARBA00022448"/>
    </source>
</evidence>
<name>A0AA41UFS8_9MICO</name>
<feature type="modified residue" description="Phosphocysteine; by EIIA" evidence="7">
    <location>
        <position position="7"/>
    </location>
</feature>
<feature type="domain" description="PTS EIIB type-3" evidence="8">
    <location>
        <begin position="1"/>
        <end position="100"/>
    </location>
</feature>
<protein>
    <submittedName>
        <fullName evidence="9">PTS IIB subunit</fullName>
    </submittedName>
</protein>
<evidence type="ECO:0000256" key="3">
    <source>
        <dbReference type="ARBA" id="ARBA00022597"/>
    </source>
</evidence>
<accession>A0AA41UFS8</accession>
<keyword evidence="5" id="KW-0598">Phosphotransferase system</keyword>
<dbReference type="RefSeq" id="WP_243010662.1">
    <property type="nucleotide sequence ID" value="NZ_JALGAR010000001.1"/>
</dbReference>
<gene>
    <name evidence="9" type="ORF">MQH31_01560</name>
</gene>
<evidence type="ECO:0000313" key="10">
    <source>
        <dbReference type="Proteomes" id="UP001165341"/>
    </source>
</evidence>
<evidence type="ECO:0000256" key="7">
    <source>
        <dbReference type="PROSITE-ProRule" id="PRU00423"/>
    </source>
</evidence>
<dbReference type="InterPro" id="IPR036095">
    <property type="entry name" value="PTS_EIIB-like_sf"/>
</dbReference>
<comment type="caution">
    <text evidence="9">The sequence shown here is derived from an EMBL/GenBank/DDBJ whole genome shotgun (WGS) entry which is preliminary data.</text>
</comment>
<keyword evidence="2" id="KW-0597">Phosphoprotein</keyword>
<dbReference type="GO" id="GO:0016301">
    <property type="term" value="F:kinase activity"/>
    <property type="evidence" value="ECO:0007669"/>
    <property type="project" value="UniProtKB-KW"/>
</dbReference>
<evidence type="ECO:0000256" key="5">
    <source>
        <dbReference type="ARBA" id="ARBA00022683"/>
    </source>
</evidence>
<evidence type="ECO:0000256" key="6">
    <source>
        <dbReference type="ARBA" id="ARBA00022777"/>
    </source>
</evidence>
<dbReference type="EMBL" id="JALGAR010000001">
    <property type="protein sequence ID" value="MCI4656499.1"/>
    <property type="molecule type" value="Genomic_DNA"/>
</dbReference>
<evidence type="ECO:0000259" key="8">
    <source>
        <dbReference type="PROSITE" id="PS51100"/>
    </source>
</evidence>
<evidence type="ECO:0000256" key="2">
    <source>
        <dbReference type="ARBA" id="ARBA00022553"/>
    </source>
</evidence>
<keyword evidence="3" id="KW-0762">Sugar transport</keyword>
<organism evidence="9 10">
    <name type="scientific">Cryobacterium zhongshanensis</name>
    <dbReference type="NCBI Taxonomy" id="2928153"/>
    <lineage>
        <taxon>Bacteria</taxon>
        <taxon>Bacillati</taxon>
        <taxon>Actinomycetota</taxon>
        <taxon>Actinomycetes</taxon>
        <taxon>Micrococcales</taxon>
        <taxon>Microbacteriaceae</taxon>
        <taxon>Cryobacterium</taxon>
    </lineage>
</organism>
<keyword evidence="4" id="KW-0808">Transferase</keyword>
<dbReference type="SUPFAM" id="SSF52794">
    <property type="entry name" value="PTS system IIB component-like"/>
    <property type="match status" value="1"/>
</dbReference>
<sequence>MRILVICGAGASSTFVALRMRRTISERGLTIAVAAASETELPDALDGIDALLVGPHLAGRFPEIRAQAAELGVGCALLPDTIFTARDGSEALDAALAAAA</sequence>
<dbReference type="InterPro" id="IPR013012">
    <property type="entry name" value="PTS_EIIB_3"/>
</dbReference>
<dbReference type="GO" id="GO:0008982">
    <property type="term" value="F:protein-N(PI)-phosphohistidine-sugar phosphotransferase activity"/>
    <property type="evidence" value="ECO:0007669"/>
    <property type="project" value="InterPro"/>
</dbReference>
<dbReference type="Gene3D" id="3.40.50.2300">
    <property type="match status" value="1"/>
</dbReference>
<dbReference type="PANTHER" id="PTHR34581:SF2">
    <property type="entry name" value="PTS SYSTEM N,N'-DIACETYLCHITOBIOSE-SPECIFIC EIIB COMPONENT"/>
    <property type="match status" value="1"/>
</dbReference>
<keyword evidence="10" id="KW-1185">Reference proteome</keyword>
<evidence type="ECO:0000256" key="4">
    <source>
        <dbReference type="ARBA" id="ARBA00022679"/>
    </source>
</evidence>
<keyword evidence="1" id="KW-0813">Transport</keyword>
<dbReference type="PROSITE" id="PS51100">
    <property type="entry name" value="PTS_EIIB_TYPE_3"/>
    <property type="match status" value="1"/>
</dbReference>
<reference evidence="9" key="1">
    <citation type="submission" date="2022-03" db="EMBL/GenBank/DDBJ databases">
        <title>Cryobacterium sp. nov. strain ZS14-85, isolated from Antarctic soil.</title>
        <authorList>
            <person name="Li J."/>
            <person name="Niu G."/>
        </authorList>
    </citation>
    <scope>NUCLEOTIDE SEQUENCE</scope>
    <source>
        <strain evidence="9">ZS14-85</strain>
    </source>
</reference>
<keyword evidence="6" id="KW-0418">Kinase</keyword>
<dbReference type="InterPro" id="IPR051819">
    <property type="entry name" value="PTS_sugar-specific_EIIB"/>
</dbReference>
<dbReference type="InterPro" id="IPR003501">
    <property type="entry name" value="PTS_EIIB_2/3"/>
</dbReference>
<proteinExistence type="predicted"/>
<dbReference type="Pfam" id="PF02302">
    <property type="entry name" value="PTS_IIB"/>
    <property type="match status" value="1"/>
</dbReference>
<dbReference type="Proteomes" id="UP001165341">
    <property type="component" value="Unassembled WGS sequence"/>
</dbReference>